<organism evidence="1 2">
    <name type="scientific">Alligator mississippiensis</name>
    <name type="common">American alligator</name>
    <dbReference type="NCBI Taxonomy" id="8496"/>
    <lineage>
        <taxon>Eukaryota</taxon>
        <taxon>Metazoa</taxon>
        <taxon>Chordata</taxon>
        <taxon>Craniata</taxon>
        <taxon>Vertebrata</taxon>
        <taxon>Euteleostomi</taxon>
        <taxon>Archelosauria</taxon>
        <taxon>Archosauria</taxon>
        <taxon>Crocodylia</taxon>
        <taxon>Alligatoridae</taxon>
        <taxon>Alligatorinae</taxon>
        <taxon>Alligator</taxon>
    </lineage>
</organism>
<dbReference type="AlphaFoldDB" id="A0A151M2E3"/>
<comment type="caution">
    <text evidence="1">The sequence shown here is derived from an EMBL/GenBank/DDBJ whole genome shotgun (WGS) entry which is preliminary data.</text>
</comment>
<dbReference type="Proteomes" id="UP000050525">
    <property type="component" value="Unassembled WGS sequence"/>
</dbReference>
<gene>
    <name evidence="1" type="ORF">Y1Q_0009144</name>
</gene>
<reference evidence="1 2" key="1">
    <citation type="journal article" date="2012" name="Genome Biol.">
        <title>Sequencing three crocodilian genomes to illuminate the evolution of archosaurs and amniotes.</title>
        <authorList>
            <person name="St John J.A."/>
            <person name="Braun E.L."/>
            <person name="Isberg S.R."/>
            <person name="Miles L.G."/>
            <person name="Chong A.Y."/>
            <person name="Gongora J."/>
            <person name="Dalzell P."/>
            <person name="Moran C."/>
            <person name="Bed'hom B."/>
            <person name="Abzhanov A."/>
            <person name="Burgess S.C."/>
            <person name="Cooksey A.M."/>
            <person name="Castoe T.A."/>
            <person name="Crawford N.G."/>
            <person name="Densmore L.D."/>
            <person name="Drew J.C."/>
            <person name="Edwards S.V."/>
            <person name="Faircloth B.C."/>
            <person name="Fujita M.K."/>
            <person name="Greenwold M.J."/>
            <person name="Hoffmann F.G."/>
            <person name="Howard J.M."/>
            <person name="Iguchi T."/>
            <person name="Janes D.E."/>
            <person name="Khan S.Y."/>
            <person name="Kohno S."/>
            <person name="de Koning A.J."/>
            <person name="Lance S.L."/>
            <person name="McCarthy F.M."/>
            <person name="McCormack J.E."/>
            <person name="Merchant M.E."/>
            <person name="Peterson D.G."/>
            <person name="Pollock D.D."/>
            <person name="Pourmand N."/>
            <person name="Raney B.J."/>
            <person name="Roessler K.A."/>
            <person name="Sanford J.R."/>
            <person name="Sawyer R.H."/>
            <person name="Schmidt C.J."/>
            <person name="Triplett E.W."/>
            <person name="Tuberville T.D."/>
            <person name="Venegas-Anaya M."/>
            <person name="Howard J.T."/>
            <person name="Jarvis E.D."/>
            <person name="Guillette L.J.Jr."/>
            <person name="Glenn T.C."/>
            <person name="Green R.E."/>
            <person name="Ray D.A."/>
        </authorList>
    </citation>
    <scope>NUCLEOTIDE SEQUENCE [LARGE SCALE GENOMIC DNA]</scope>
    <source>
        <strain evidence="1">KSC_2009_1</strain>
    </source>
</reference>
<proteinExistence type="predicted"/>
<dbReference type="EMBL" id="AKHW03006780">
    <property type="protein sequence ID" value="KYO18697.1"/>
    <property type="molecule type" value="Genomic_DNA"/>
</dbReference>
<protein>
    <submittedName>
        <fullName evidence="1">Uncharacterized protein</fullName>
    </submittedName>
</protein>
<name>A0A151M2E3_ALLMI</name>
<keyword evidence="2" id="KW-1185">Reference proteome</keyword>
<accession>A0A151M2E3</accession>
<sequence length="81" mass="8875">MKGDCLPGTSYFITGERKHSVTLGTFSFAALCDGGSCEGERIYCVQENLAGPLVIQRGHLAVPPTHPYHQWSNLENQVLKV</sequence>
<evidence type="ECO:0000313" key="1">
    <source>
        <dbReference type="EMBL" id="KYO18697.1"/>
    </source>
</evidence>
<evidence type="ECO:0000313" key="2">
    <source>
        <dbReference type="Proteomes" id="UP000050525"/>
    </source>
</evidence>